<organism evidence="1 2">
    <name type="scientific">Helianthus annuus</name>
    <name type="common">Common sunflower</name>
    <dbReference type="NCBI Taxonomy" id="4232"/>
    <lineage>
        <taxon>Eukaryota</taxon>
        <taxon>Viridiplantae</taxon>
        <taxon>Streptophyta</taxon>
        <taxon>Embryophyta</taxon>
        <taxon>Tracheophyta</taxon>
        <taxon>Spermatophyta</taxon>
        <taxon>Magnoliopsida</taxon>
        <taxon>eudicotyledons</taxon>
        <taxon>Gunneridae</taxon>
        <taxon>Pentapetalae</taxon>
        <taxon>asterids</taxon>
        <taxon>campanulids</taxon>
        <taxon>Asterales</taxon>
        <taxon>Asteraceae</taxon>
        <taxon>Asteroideae</taxon>
        <taxon>Heliantheae alliance</taxon>
        <taxon>Heliantheae</taxon>
        <taxon>Helianthus</taxon>
    </lineage>
</organism>
<dbReference type="Gramene" id="mRNA:HanXRQr2_Chr03g0092431">
    <property type="protein sequence ID" value="mRNA:HanXRQr2_Chr03g0092431"/>
    <property type="gene ID" value="HanXRQr2_Chr03g0092431"/>
</dbReference>
<dbReference type="AlphaFoldDB" id="A0A9K3NTT5"/>
<gene>
    <name evidence="1" type="ORF">HanXRQr2_Chr03g0092431</name>
</gene>
<evidence type="ECO:0000313" key="2">
    <source>
        <dbReference type="Proteomes" id="UP000215914"/>
    </source>
</evidence>
<proteinExistence type="predicted"/>
<sequence length="132" mass="15376">MRWTPQLLNLSLKDNFLSRDHSQPSTNILMNSITKLSPRPPLHRALAEPRIRKLTHTRGGSYLNPVTLVVKLVLNHLLQTVLIRSNHLFRRQQEVVITSIVLFFQFAPSRLLSRCKIIDRHGCRKSEKICKY</sequence>
<dbReference type="Proteomes" id="UP000215914">
    <property type="component" value="Unassembled WGS sequence"/>
</dbReference>
<keyword evidence="2" id="KW-1185">Reference proteome</keyword>
<dbReference type="EMBL" id="MNCJ02000318">
    <property type="protein sequence ID" value="KAF5812947.1"/>
    <property type="molecule type" value="Genomic_DNA"/>
</dbReference>
<comment type="caution">
    <text evidence="1">The sequence shown here is derived from an EMBL/GenBank/DDBJ whole genome shotgun (WGS) entry which is preliminary data.</text>
</comment>
<name>A0A9K3NTT5_HELAN</name>
<protein>
    <submittedName>
        <fullName evidence="1">Uncharacterized protein</fullName>
    </submittedName>
</protein>
<accession>A0A9K3NTT5</accession>
<reference evidence="1" key="2">
    <citation type="submission" date="2020-06" db="EMBL/GenBank/DDBJ databases">
        <title>Helianthus annuus Genome sequencing and assembly Release 2.</title>
        <authorList>
            <person name="Gouzy J."/>
            <person name="Langlade N."/>
            <person name="Munos S."/>
        </authorList>
    </citation>
    <scope>NUCLEOTIDE SEQUENCE</scope>
    <source>
        <tissue evidence="1">Leaves</tissue>
    </source>
</reference>
<reference evidence="1" key="1">
    <citation type="journal article" date="2017" name="Nature">
        <title>The sunflower genome provides insights into oil metabolism, flowering and Asterid evolution.</title>
        <authorList>
            <person name="Badouin H."/>
            <person name="Gouzy J."/>
            <person name="Grassa C.J."/>
            <person name="Murat F."/>
            <person name="Staton S.E."/>
            <person name="Cottret L."/>
            <person name="Lelandais-Briere C."/>
            <person name="Owens G.L."/>
            <person name="Carrere S."/>
            <person name="Mayjonade B."/>
            <person name="Legrand L."/>
            <person name="Gill N."/>
            <person name="Kane N.C."/>
            <person name="Bowers J.E."/>
            <person name="Hubner S."/>
            <person name="Bellec A."/>
            <person name="Berard A."/>
            <person name="Berges H."/>
            <person name="Blanchet N."/>
            <person name="Boniface M.C."/>
            <person name="Brunel D."/>
            <person name="Catrice O."/>
            <person name="Chaidir N."/>
            <person name="Claudel C."/>
            <person name="Donnadieu C."/>
            <person name="Faraut T."/>
            <person name="Fievet G."/>
            <person name="Helmstetter N."/>
            <person name="King M."/>
            <person name="Knapp S.J."/>
            <person name="Lai Z."/>
            <person name="Le Paslier M.C."/>
            <person name="Lippi Y."/>
            <person name="Lorenzon L."/>
            <person name="Mandel J.R."/>
            <person name="Marage G."/>
            <person name="Marchand G."/>
            <person name="Marquand E."/>
            <person name="Bret-Mestries E."/>
            <person name="Morien E."/>
            <person name="Nambeesan S."/>
            <person name="Nguyen T."/>
            <person name="Pegot-Espagnet P."/>
            <person name="Pouilly N."/>
            <person name="Raftis F."/>
            <person name="Sallet E."/>
            <person name="Schiex T."/>
            <person name="Thomas J."/>
            <person name="Vandecasteele C."/>
            <person name="Vares D."/>
            <person name="Vear F."/>
            <person name="Vautrin S."/>
            <person name="Crespi M."/>
            <person name="Mangin B."/>
            <person name="Burke J.M."/>
            <person name="Salse J."/>
            <person name="Munos S."/>
            <person name="Vincourt P."/>
            <person name="Rieseberg L.H."/>
            <person name="Langlade N.B."/>
        </authorList>
    </citation>
    <scope>NUCLEOTIDE SEQUENCE</scope>
    <source>
        <tissue evidence="1">Leaves</tissue>
    </source>
</reference>
<evidence type="ECO:0000313" key="1">
    <source>
        <dbReference type="EMBL" id="KAF5812947.1"/>
    </source>
</evidence>